<evidence type="ECO:0000313" key="4">
    <source>
        <dbReference type="Proteomes" id="UP000694005"/>
    </source>
</evidence>
<organism evidence="3 4">
    <name type="scientific">Brassica campestris</name>
    <name type="common">Field mustard</name>
    <dbReference type="NCBI Taxonomy" id="3711"/>
    <lineage>
        <taxon>Eukaryota</taxon>
        <taxon>Viridiplantae</taxon>
        <taxon>Streptophyta</taxon>
        <taxon>Embryophyta</taxon>
        <taxon>Tracheophyta</taxon>
        <taxon>Spermatophyta</taxon>
        <taxon>Magnoliopsida</taxon>
        <taxon>eudicotyledons</taxon>
        <taxon>Gunneridae</taxon>
        <taxon>Pentapetalae</taxon>
        <taxon>rosids</taxon>
        <taxon>malvids</taxon>
        <taxon>Brassicales</taxon>
        <taxon>Brassicaceae</taxon>
        <taxon>Brassiceae</taxon>
        <taxon>Brassica</taxon>
    </lineage>
</organism>
<protein>
    <recommendedName>
        <fullName evidence="2">Aldehyde oxidase/xanthine dehydrogenase second molybdopterin binding domain-containing protein</fullName>
    </recommendedName>
</protein>
<dbReference type="Gramene" id="A06p23850.2_BraZ1">
    <property type="protein sequence ID" value="A06p23850.2_BraZ1.CDS"/>
    <property type="gene ID" value="A06g23850.2_BraZ1"/>
</dbReference>
<dbReference type="InterPro" id="IPR046867">
    <property type="entry name" value="AldOxase/xan_DH_MoCoBD2"/>
</dbReference>
<gene>
    <name evidence="3" type="ORF">BRAPAZ1V2_A06P23850.2</name>
</gene>
<dbReference type="Proteomes" id="UP000694005">
    <property type="component" value="Chromosome A06"/>
</dbReference>
<dbReference type="Pfam" id="PF20256">
    <property type="entry name" value="MoCoBD_2"/>
    <property type="match status" value="2"/>
</dbReference>
<keyword evidence="1" id="KW-0500">Molybdenum</keyword>
<dbReference type="EMBL" id="LS974622">
    <property type="protein sequence ID" value="CAG7870145.1"/>
    <property type="molecule type" value="Genomic_DNA"/>
</dbReference>
<dbReference type="InterPro" id="IPR037165">
    <property type="entry name" value="AldOxase/xan_DH_Mopterin-bd_sf"/>
</dbReference>
<reference evidence="3 4" key="1">
    <citation type="submission" date="2021-07" db="EMBL/GenBank/DDBJ databases">
        <authorList>
            <consortium name="Genoscope - CEA"/>
            <person name="William W."/>
        </authorList>
    </citation>
    <scope>NUCLEOTIDE SEQUENCE [LARGE SCALE GENOMIC DNA]</scope>
</reference>
<evidence type="ECO:0000259" key="2">
    <source>
        <dbReference type="Pfam" id="PF20256"/>
    </source>
</evidence>
<evidence type="ECO:0000256" key="1">
    <source>
        <dbReference type="ARBA" id="ARBA00022505"/>
    </source>
</evidence>
<sequence length="263" mass="29924">MNSPPFHKHCNNRCARHGESKSNHKKSGGPSSWKNLISQVYLFFKPHCFLIELLDFHYCYYNVQTQAYVQIEGAFVQGLGFFMLEEYITDSEGLLLTGSTWTYKIPTVDTIPRQFDVEILNSGRHEKRIEGAFVQGLGFFMLEEYITDSEGLLLTDSTWTYKIPTVDTIPRQFNVEILNSGRHEKCVLSSKASGEPPLLLAASVHCATREAVKEAQRQLRMWKGVNDSELMFQLPVPATMPVVTELCGLDIVESYLEWKSSVN</sequence>
<evidence type="ECO:0000313" key="3">
    <source>
        <dbReference type="EMBL" id="CAG7870145.1"/>
    </source>
</evidence>
<name>A0A8D9D3T4_BRACM</name>
<dbReference type="GO" id="GO:0005506">
    <property type="term" value="F:iron ion binding"/>
    <property type="evidence" value="ECO:0007669"/>
    <property type="project" value="InterPro"/>
</dbReference>
<feature type="domain" description="Aldehyde oxidase/xanthine dehydrogenase second molybdopterin binding" evidence="2">
    <location>
        <begin position="119"/>
        <end position="170"/>
    </location>
</feature>
<accession>A0A8D9D3T4</accession>
<dbReference type="SUPFAM" id="SSF56003">
    <property type="entry name" value="Molybdenum cofactor-binding domain"/>
    <property type="match status" value="2"/>
</dbReference>
<dbReference type="PANTHER" id="PTHR11908:SF132">
    <property type="entry name" value="ALDEHYDE OXIDASE 1-RELATED"/>
    <property type="match status" value="1"/>
</dbReference>
<dbReference type="PANTHER" id="PTHR11908">
    <property type="entry name" value="XANTHINE DEHYDROGENASE"/>
    <property type="match status" value="1"/>
</dbReference>
<dbReference type="AlphaFoldDB" id="A0A8D9D3T4"/>
<proteinExistence type="predicted"/>
<dbReference type="Gene3D" id="3.30.365.10">
    <property type="entry name" value="Aldehyde oxidase/xanthine dehydrogenase, molybdopterin binding domain"/>
    <property type="match status" value="2"/>
</dbReference>
<dbReference type="GO" id="GO:0016491">
    <property type="term" value="F:oxidoreductase activity"/>
    <property type="evidence" value="ECO:0007669"/>
    <property type="project" value="InterPro"/>
</dbReference>
<feature type="domain" description="Aldehyde oxidase/xanthine dehydrogenase second molybdopterin binding" evidence="2">
    <location>
        <begin position="67"/>
        <end position="112"/>
    </location>
</feature>
<dbReference type="InterPro" id="IPR016208">
    <property type="entry name" value="Ald_Oxase/xanthine_DH-like"/>
</dbReference>